<dbReference type="Gene3D" id="3.40.462.20">
    <property type="match status" value="1"/>
</dbReference>
<dbReference type="InterPro" id="IPR050416">
    <property type="entry name" value="FAD-linked_Oxidoreductase"/>
</dbReference>
<dbReference type="SUPFAM" id="SSF56176">
    <property type="entry name" value="FAD-binding/transporter-associated domain-like"/>
    <property type="match status" value="1"/>
</dbReference>
<protein>
    <submittedName>
        <fullName evidence="7">Aclacinomycin oxidase</fullName>
    </submittedName>
</protein>
<evidence type="ECO:0000256" key="5">
    <source>
        <dbReference type="ARBA" id="ARBA00023002"/>
    </source>
</evidence>
<evidence type="ECO:0000313" key="8">
    <source>
        <dbReference type="Proteomes" id="UP000198878"/>
    </source>
</evidence>
<accession>A0A1H5R4D6</accession>
<dbReference type="InterPro" id="IPR036318">
    <property type="entry name" value="FAD-bd_PCMH-like_sf"/>
</dbReference>
<evidence type="ECO:0000256" key="3">
    <source>
        <dbReference type="ARBA" id="ARBA00022630"/>
    </source>
</evidence>
<comment type="cofactor">
    <cofactor evidence="1">
        <name>FAD</name>
        <dbReference type="ChEBI" id="CHEBI:57692"/>
    </cofactor>
</comment>
<dbReference type="AlphaFoldDB" id="A0A1H5R4D6"/>
<dbReference type="Pfam" id="PF01565">
    <property type="entry name" value="FAD_binding_4"/>
    <property type="match status" value="1"/>
</dbReference>
<dbReference type="STRING" id="218821.SAMN05421837_106705"/>
<dbReference type="PANTHER" id="PTHR42973">
    <property type="entry name" value="BINDING OXIDOREDUCTASE, PUTATIVE (AFU_ORTHOLOGUE AFUA_1G17690)-RELATED"/>
    <property type="match status" value="1"/>
</dbReference>
<dbReference type="InterPro" id="IPR012951">
    <property type="entry name" value="BBE"/>
</dbReference>
<dbReference type="GO" id="GO:0071949">
    <property type="term" value="F:FAD binding"/>
    <property type="evidence" value="ECO:0007669"/>
    <property type="project" value="InterPro"/>
</dbReference>
<dbReference type="InterPro" id="IPR016166">
    <property type="entry name" value="FAD-bd_PCMH"/>
</dbReference>
<comment type="similarity">
    <text evidence="2">Belongs to the oxygen-dependent FAD-linked oxidoreductase family.</text>
</comment>
<keyword evidence="3" id="KW-0285">Flavoprotein</keyword>
<evidence type="ECO:0000313" key="7">
    <source>
        <dbReference type="EMBL" id="SEF33270.1"/>
    </source>
</evidence>
<evidence type="ECO:0000256" key="2">
    <source>
        <dbReference type="ARBA" id="ARBA00005466"/>
    </source>
</evidence>
<dbReference type="Proteomes" id="UP000198878">
    <property type="component" value="Unassembled WGS sequence"/>
</dbReference>
<dbReference type="GO" id="GO:0016491">
    <property type="term" value="F:oxidoreductase activity"/>
    <property type="evidence" value="ECO:0007669"/>
    <property type="project" value="UniProtKB-KW"/>
</dbReference>
<evidence type="ECO:0000256" key="1">
    <source>
        <dbReference type="ARBA" id="ARBA00001974"/>
    </source>
</evidence>
<keyword evidence="8" id="KW-1185">Reference proteome</keyword>
<dbReference type="Pfam" id="PF08031">
    <property type="entry name" value="BBE"/>
    <property type="match status" value="1"/>
</dbReference>
<evidence type="ECO:0000259" key="6">
    <source>
        <dbReference type="PROSITE" id="PS51387"/>
    </source>
</evidence>
<keyword evidence="4" id="KW-0274">FAD</keyword>
<dbReference type="InterPro" id="IPR016169">
    <property type="entry name" value="FAD-bd_PCMH_sub2"/>
</dbReference>
<name>A0A1H5R4D6_9PSEU</name>
<reference evidence="8" key="1">
    <citation type="submission" date="2016-10" db="EMBL/GenBank/DDBJ databases">
        <authorList>
            <person name="Varghese N."/>
            <person name="Submissions S."/>
        </authorList>
    </citation>
    <scope>NUCLEOTIDE SEQUENCE [LARGE SCALE GENOMIC DNA]</scope>
    <source>
        <strain evidence="8">DSM 44654</strain>
    </source>
</reference>
<dbReference type="RefSeq" id="WP_244180548.1">
    <property type="nucleotide sequence ID" value="NZ_FNUJ01000006.1"/>
</dbReference>
<gene>
    <name evidence="7" type="ORF">SAMN05421837_106705</name>
</gene>
<proteinExistence type="inferred from homology"/>
<dbReference type="InterPro" id="IPR006094">
    <property type="entry name" value="Oxid_FAD_bind_N"/>
</dbReference>
<dbReference type="Gene3D" id="3.30.465.10">
    <property type="match status" value="1"/>
</dbReference>
<dbReference type="PROSITE" id="PS51387">
    <property type="entry name" value="FAD_PCMH"/>
    <property type="match status" value="1"/>
</dbReference>
<feature type="domain" description="FAD-binding PCMH-type" evidence="6">
    <location>
        <begin position="33"/>
        <end position="212"/>
    </location>
</feature>
<evidence type="ECO:0000256" key="4">
    <source>
        <dbReference type="ARBA" id="ARBA00022827"/>
    </source>
</evidence>
<dbReference type="EMBL" id="FNUJ01000006">
    <property type="protein sequence ID" value="SEF33270.1"/>
    <property type="molecule type" value="Genomic_DNA"/>
</dbReference>
<dbReference type="PANTHER" id="PTHR42973:SF39">
    <property type="entry name" value="FAD-BINDING PCMH-TYPE DOMAIN-CONTAINING PROTEIN"/>
    <property type="match status" value="1"/>
</dbReference>
<sequence length="506" mass="55629">MSTNGHPTGFGASTITSADPRYASMVRGHNHRFVAKPDYVRVVTTTEQVVETVGAAVAADERITVRSGGHGFEDFATADSGVLLDMSEMNQVYYDPERLAFAIESGATLGHVYRVLFKGWNVTLPAGECTEVGVGGHFAGGGYGTLSRRIGAVVDYLYAVEVVVVDEDGTARAVVATREDDDPNRDLWWAHTGGGGGNFGIVTRYWVRSPGVTEGAPEELLPKAPSMWRNGMVAWDWSSITEADFKRLLKNVGDWFERNSDAGSPHAQHSAFFYSSHRSNGILSIGGMVDGAVEGGEELLEAYFDAVTEGVSAQPVFRQQTHRPWLYFAAYPNWGDQGTPDIRRVKIKAAYLRKGYTDAQIDTIWEHLGTGASSRKELILIGYGGAVNTVAPEATATAQRDSILKAAFMAWWGDEADDELVLGQVRDFYRDVYAETGGVPVPNEYNDGSYINYPDADLADPAHNKSGVAWTTLYYKDNYPRLQRVKKRYDPRNVFHHSLSIELPED</sequence>
<organism evidence="7 8">
    <name type="scientific">Amycolatopsis pretoriensis</name>
    <dbReference type="NCBI Taxonomy" id="218821"/>
    <lineage>
        <taxon>Bacteria</taxon>
        <taxon>Bacillati</taxon>
        <taxon>Actinomycetota</taxon>
        <taxon>Actinomycetes</taxon>
        <taxon>Pseudonocardiales</taxon>
        <taxon>Pseudonocardiaceae</taxon>
        <taxon>Amycolatopsis</taxon>
    </lineage>
</organism>
<keyword evidence="5" id="KW-0560">Oxidoreductase</keyword>